<dbReference type="OrthoDB" id="9806233at2"/>
<name>R9GW91_9SPHI</name>
<dbReference type="STRING" id="1150600.ADIARSV_1108"/>
<dbReference type="EMBL" id="AQPN01000043">
    <property type="protein sequence ID" value="EOR95795.1"/>
    <property type="molecule type" value="Genomic_DNA"/>
</dbReference>
<evidence type="ECO:0000313" key="4">
    <source>
        <dbReference type="Proteomes" id="UP000014174"/>
    </source>
</evidence>
<keyword evidence="4" id="KW-1185">Reference proteome</keyword>
<feature type="chain" id="PRO_5004472144" evidence="1">
    <location>
        <begin position="22"/>
        <end position="244"/>
    </location>
</feature>
<dbReference type="AlphaFoldDB" id="R9GW91"/>
<feature type="domain" description="3-keto-alpha-glucoside-1,2-lyase/3-keto-2-hydroxy-glucal hydratase" evidence="2">
    <location>
        <begin position="40"/>
        <end position="242"/>
    </location>
</feature>
<dbReference type="GO" id="GO:0016787">
    <property type="term" value="F:hydrolase activity"/>
    <property type="evidence" value="ECO:0007669"/>
    <property type="project" value="UniProtKB-KW"/>
</dbReference>
<sequence length="244" mass="26886">MKKVFLTISTLFIIVGITAFNKPDDAENASQVSSPTAAPWKILFDGQSTKGWHSYGQTTTGAAWKVEDGAIHLDAAAKAAGVAGGDLVTDQEYKDFDLMLEWKISANGNSGIIFYVHDDKAKYPDTYNTGLEMQVLDNDGHPDGKIPKHRAGDLYDLISSNTEPVKAVGEWNKAEIVSRKGKLELFLNGTKVVTTTLWDANWKKLVAGSKFASMPDFSIYKSGKIALQDHGNEVWYRNIKIKEL</sequence>
<comment type="caution">
    <text evidence="3">The sequence shown here is derived from an EMBL/GenBank/DDBJ whole genome shotgun (WGS) entry which is preliminary data.</text>
</comment>
<dbReference type="Pfam" id="PF06439">
    <property type="entry name" value="3keto-disac_hyd"/>
    <property type="match status" value="1"/>
</dbReference>
<keyword evidence="1" id="KW-0732">Signal</keyword>
<proteinExistence type="predicted"/>
<organism evidence="3 4">
    <name type="scientific">Arcticibacter svalbardensis MN12-7</name>
    <dbReference type="NCBI Taxonomy" id="1150600"/>
    <lineage>
        <taxon>Bacteria</taxon>
        <taxon>Pseudomonadati</taxon>
        <taxon>Bacteroidota</taxon>
        <taxon>Sphingobacteriia</taxon>
        <taxon>Sphingobacteriales</taxon>
        <taxon>Sphingobacteriaceae</taxon>
        <taxon>Arcticibacter</taxon>
    </lineage>
</organism>
<evidence type="ECO:0000259" key="2">
    <source>
        <dbReference type="Pfam" id="PF06439"/>
    </source>
</evidence>
<evidence type="ECO:0000256" key="1">
    <source>
        <dbReference type="SAM" id="SignalP"/>
    </source>
</evidence>
<dbReference type="Gene3D" id="2.60.120.560">
    <property type="entry name" value="Exo-inulinase, domain 1"/>
    <property type="match status" value="1"/>
</dbReference>
<dbReference type="PATRIC" id="fig|1150600.3.peg.1090"/>
<dbReference type="eggNOG" id="COG2133">
    <property type="taxonomic scope" value="Bacteria"/>
</dbReference>
<gene>
    <name evidence="3" type="ORF">ADIARSV_1108</name>
</gene>
<accession>R9GW91</accession>
<dbReference type="RefSeq" id="WP_016194352.1">
    <property type="nucleotide sequence ID" value="NZ_AQPN01000043.1"/>
</dbReference>
<dbReference type="Proteomes" id="UP000014174">
    <property type="component" value="Unassembled WGS sequence"/>
</dbReference>
<protein>
    <submittedName>
        <fullName evidence="3">Putative secreted glycosyl hydrolase</fullName>
    </submittedName>
</protein>
<keyword evidence="3" id="KW-0378">Hydrolase</keyword>
<feature type="signal peptide" evidence="1">
    <location>
        <begin position="1"/>
        <end position="21"/>
    </location>
</feature>
<evidence type="ECO:0000313" key="3">
    <source>
        <dbReference type="EMBL" id="EOR95795.1"/>
    </source>
</evidence>
<dbReference type="InterPro" id="IPR010496">
    <property type="entry name" value="AL/BT2_dom"/>
</dbReference>
<reference evidence="3 4" key="1">
    <citation type="journal article" date="2013" name="Genome Announc.">
        <title>Draft Genome Sequence of Arcticibacter svalbardensis Strain MN12-7T, a Member of the Family Sphingobacteriaceae Isolated from an Arctic Soil Sample.</title>
        <authorList>
            <person name="Shivaji S."/>
            <person name="Ara S."/>
            <person name="Prasad S."/>
            <person name="Manasa B.P."/>
            <person name="Begum Z."/>
            <person name="Singh A."/>
            <person name="Kumar Pinnaka A."/>
        </authorList>
    </citation>
    <scope>NUCLEOTIDE SEQUENCE [LARGE SCALE GENOMIC DNA]</scope>
    <source>
        <strain evidence="3 4">MN12-7</strain>
    </source>
</reference>